<evidence type="ECO:0000313" key="2">
    <source>
        <dbReference type="Proteomes" id="UP000190037"/>
    </source>
</evidence>
<protein>
    <submittedName>
        <fullName evidence="1">Uncharacterized protein</fullName>
    </submittedName>
</protein>
<dbReference type="AlphaFoldDB" id="A0A1T3NQ71"/>
<proteinExistence type="predicted"/>
<comment type="caution">
    <text evidence="1">The sequence shown here is derived from an EMBL/GenBank/DDBJ whole genome shotgun (WGS) entry which is preliminary data.</text>
</comment>
<dbReference type="Proteomes" id="UP000190037">
    <property type="component" value="Unassembled WGS sequence"/>
</dbReference>
<organism evidence="1 2">
    <name type="scientific">Embleya scabrispora</name>
    <dbReference type="NCBI Taxonomy" id="159449"/>
    <lineage>
        <taxon>Bacteria</taxon>
        <taxon>Bacillati</taxon>
        <taxon>Actinomycetota</taxon>
        <taxon>Actinomycetes</taxon>
        <taxon>Kitasatosporales</taxon>
        <taxon>Streptomycetaceae</taxon>
        <taxon>Embleya</taxon>
    </lineage>
</organism>
<name>A0A1T3NQ71_9ACTN</name>
<gene>
    <name evidence="1" type="ORF">B4N89_32780</name>
</gene>
<dbReference type="EMBL" id="MWQN01000002">
    <property type="protein sequence ID" value="OPC78898.1"/>
    <property type="molecule type" value="Genomic_DNA"/>
</dbReference>
<reference evidence="1 2" key="1">
    <citation type="submission" date="2017-03" db="EMBL/GenBank/DDBJ databases">
        <title>Draft genome sequence of Streptomyces scabrisporus NF3, endophyte isolated from Amphipterygium adstringens.</title>
        <authorList>
            <person name="Vazquez M."/>
            <person name="Ceapa C.D."/>
            <person name="Rodriguez Luna D."/>
            <person name="Sanchez Esquivel S."/>
        </authorList>
    </citation>
    <scope>NUCLEOTIDE SEQUENCE [LARGE SCALE GENOMIC DNA]</scope>
    <source>
        <strain evidence="1 2">NF3</strain>
    </source>
</reference>
<sequence>MSPREFASRVHRLHGHELALTERLAELDDEYDCLQFGGRSAAEIDAEIEAEALRLSRFTGER</sequence>
<keyword evidence="2" id="KW-1185">Reference proteome</keyword>
<evidence type="ECO:0000313" key="1">
    <source>
        <dbReference type="EMBL" id="OPC78898.1"/>
    </source>
</evidence>
<accession>A0A1T3NQ71</accession>